<name>A0A251XD36_CLAMM</name>
<sequence>MGRRPRHSQSPRFAARDPAAMATSVVTIAMSPAQPTVDLSACDRTAVPRMQCVSAAEKRAEPSRSGRRSGSGRRRDGSCVGHHGR</sequence>
<gene>
    <name evidence="2" type="ORF">CMMCAS07_19470</name>
</gene>
<accession>A0A251XD36</accession>
<organism evidence="2 3">
    <name type="scientific">Clavibacter michiganensis subsp. michiganensis</name>
    <dbReference type="NCBI Taxonomy" id="33013"/>
    <lineage>
        <taxon>Bacteria</taxon>
        <taxon>Bacillati</taxon>
        <taxon>Actinomycetota</taxon>
        <taxon>Actinomycetes</taxon>
        <taxon>Micrococcales</taxon>
        <taxon>Microbacteriaceae</taxon>
        <taxon>Clavibacter</taxon>
    </lineage>
</organism>
<protein>
    <submittedName>
        <fullName evidence="2">Uncharacterized protein</fullName>
    </submittedName>
</protein>
<evidence type="ECO:0000313" key="2">
    <source>
        <dbReference type="EMBL" id="OUD99959.1"/>
    </source>
</evidence>
<dbReference type="Proteomes" id="UP000195062">
    <property type="component" value="Unassembled WGS sequence"/>
</dbReference>
<dbReference type="AlphaFoldDB" id="A0A251XD36"/>
<feature type="region of interest" description="Disordered" evidence="1">
    <location>
        <begin position="53"/>
        <end position="85"/>
    </location>
</feature>
<proteinExistence type="predicted"/>
<reference evidence="2 3" key="1">
    <citation type="submission" date="2016-08" db="EMBL/GenBank/DDBJ databases">
        <title>Genome sequence of Clavibacter michiganensis subsp. michiganensis strain CASJ007.</title>
        <authorList>
            <person name="Thapa S.P."/>
            <person name="Coaker G."/>
        </authorList>
    </citation>
    <scope>NUCLEOTIDE SEQUENCE [LARGE SCALE GENOMIC DNA]</scope>
    <source>
        <strain evidence="2">CASJ007</strain>
    </source>
</reference>
<evidence type="ECO:0000256" key="1">
    <source>
        <dbReference type="SAM" id="MobiDB-lite"/>
    </source>
</evidence>
<comment type="caution">
    <text evidence="2">The sequence shown here is derived from an EMBL/GenBank/DDBJ whole genome shotgun (WGS) entry which is preliminary data.</text>
</comment>
<keyword evidence="3" id="KW-1185">Reference proteome</keyword>
<evidence type="ECO:0000313" key="3">
    <source>
        <dbReference type="Proteomes" id="UP000195062"/>
    </source>
</evidence>
<dbReference type="EMBL" id="MDHH01000009">
    <property type="protein sequence ID" value="OUD99959.1"/>
    <property type="molecule type" value="Genomic_DNA"/>
</dbReference>